<sequence length="150" mass="16926">MNTEFLVWRHTACFSLFLLVFVGCTMQVLSGNVGSLGKINPRGNHWAVGHLMGKKSTDDRFGSEDSGVPNNQYLQSAENDKRLKGNLQPPQPLTAVFRALLALERPNEIPPHWAMILEKKTQWENEQDRNLKEVAQILLQTLTMKDNSAP</sequence>
<keyword evidence="7 10" id="KW-0732">Signal</keyword>
<evidence type="ECO:0000256" key="7">
    <source>
        <dbReference type="ARBA" id="ARBA00022729"/>
    </source>
</evidence>
<keyword evidence="6" id="KW-0165">Cleavage on pair of basic residues</keyword>
<feature type="chain" id="PRO_5017228185" description="Gastrin-releasing peptide" evidence="10">
    <location>
        <begin position="31"/>
        <end position="150"/>
    </location>
</feature>
<accession>A0A3B3RW89</accession>
<evidence type="ECO:0000313" key="12">
    <source>
        <dbReference type="Proteomes" id="UP000261540"/>
    </source>
</evidence>
<dbReference type="GeneTree" id="ENSGT00940000174898"/>
<reference evidence="11" key="2">
    <citation type="submission" date="2025-09" db="UniProtKB">
        <authorList>
            <consortium name="Ensembl"/>
        </authorList>
    </citation>
    <scope>IDENTIFICATION</scope>
</reference>
<dbReference type="PROSITE" id="PS00257">
    <property type="entry name" value="BOMBESIN"/>
    <property type="match status" value="1"/>
</dbReference>
<dbReference type="PANTHER" id="PTHR16866">
    <property type="entry name" value="GASTRIN-RELEASING PEPTIDE"/>
    <property type="match status" value="1"/>
</dbReference>
<protein>
    <recommendedName>
        <fullName evidence="4">Gastrin-releasing peptide</fullName>
    </recommendedName>
</protein>
<evidence type="ECO:0000256" key="8">
    <source>
        <dbReference type="ARBA" id="ARBA00022815"/>
    </source>
</evidence>
<comment type="similarity">
    <text evidence="3">Belongs to the bombesin/neuromedin-B/ranatensin family.</text>
</comment>
<dbReference type="OrthoDB" id="9879745at2759"/>
<dbReference type="AlphaFoldDB" id="A0A3B3RW89"/>
<proteinExistence type="inferred from homology"/>
<evidence type="ECO:0000256" key="3">
    <source>
        <dbReference type="ARBA" id="ARBA00010012"/>
    </source>
</evidence>
<dbReference type="GO" id="GO:0005184">
    <property type="term" value="F:neuropeptide hormone activity"/>
    <property type="evidence" value="ECO:0007669"/>
    <property type="project" value="TreeGrafter"/>
</dbReference>
<organism evidence="11 12">
    <name type="scientific">Paramormyrops kingsleyae</name>
    <dbReference type="NCBI Taxonomy" id="1676925"/>
    <lineage>
        <taxon>Eukaryota</taxon>
        <taxon>Metazoa</taxon>
        <taxon>Chordata</taxon>
        <taxon>Craniata</taxon>
        <taxon>Vertebrata</taxon>
        <taxon>Euteleostomi</taxon>
        <taxon>Actinopterygii</taxon>
        <taxon>Neopterygii</taxon>
        <taxon>Teleostei</taxon>
        <taxon>Osteoglossocephala</taxon>
        <taxon>Osteoglossomorpha</taxon>
        <taxon>Osteoglossiformes</taxon>
        <taxon>Mormyridae</taxon>
        <taxon>Paramormyrops</taxon>
    </lineage>
</organism>
<evidence type="ECO:0000313" key="11">
    <source>
        <dbReference type="Ensembl" id="ENSPKIP00000022757.1"/>
    </source>
</evidence>
<keyword evidence="12" id="KW-1185">Reference proteome</keyword>
<reference evidence="11" key="1">
    <citation type="submission" date="2025-08" db="UniProtKB">
        <authorList>
            <consortium name="Ensembl"/>
        </authorList>
    </citation>
    <scope>IDENTIFICATION</scope>
</reference>
<dbReference type="Proteomes" id="UP000261540">
    <property type="component" value="Unplaced"/>
</dbReference>
<dbReference type="GO" id="GO:0031410">
    <property type="term" value="C:cytoplasmic vesicle"/>
    <property type="evidence" value="ECO:0007669"/>
    <property type="project" value="UniProtKB-SubCell"/>
</dbReference>
<dbReference type="STRING" id="1676925.ENSPKIP00000022757"/>
<evidence type="ECO:0000256" key="9">
    <source>
        <dbReference type="ARBA" id="ARBA00023329"/>
    </source>
</evidence>
<dbReference type="GO" id="GO:0007218">
    <property type="term" value="P:neuropeptide signaling pathway"/>
    <property type="evidence" value="ECO:0007669"/>
    <property type="project" value="InterPro"/>
</dbReference>
<evidence type="ECO:0000256" key="10">
    <source>
        <dbReference type="SAM" id="SignalP"/>
    </source>
</evidence>
<dbReference type="Ensembl" id="ENSPKIT00000003428.1">
    <property type="protein sequence ID" value="ENSPKIP00000022757.1"/>
    <property type="gene ID" value="ENSPKIG00000006645.1"/>
</dbReference>
<evidence type="ECO:0000256" key="1">
    <source>
        <dbReference type="ARBA" id="ARBA00004263"/>
    </source>
</evidence>
<dbReference type="Pfam" id="PF02044">
    <property type="entry name" value="Bombesin"/>
    <property type="match status" value="1"/>
</dbReference>
<dbReference type="GO" id="GO:0005615">
    <property type="term" value="C:extracellular space"/>
    <property type="evidence" value="ECO:0007669"/>
    <property type="project" value="TreeGrafter"/>
</dbReference>
<keyword evidence="5" id="KW-0964">Secreted</keyword>
<evidence type="ECO:0000256" key="6">
    <source>
        <dbReference type="ARBA" id="ARBA00022685"/>
    </source>
</evidence>
<comment type="subcellular location">
    <subcellularLocation>
        <location evidence="1">Cytoplasmic vesicle</location>
        <location evidence="1">Secretory vesicle lumen</location>
    </subcellularLocation>
    <subcellularLocation>
        <location evidence="2">Secreted</location>
    </subcellularLocation>
</comment>
<dbReference type="PANTHER" id="PTHR16866:SF2">
    <property type="entry name" value="GASTRIN-RELEASING PEPTIDE"/>
    <property type="match status" value="1"/>
</dbReference>
<dbReference type="KEGG" id="pki:111852614"/>
<name>A0A3B3RW89_9TELE</name>
<evidence type="ECO:0000256" key="2">
    <source>
        <dbReference type="ARBA" id="ARBA00004613"/>
    </source>
</evidence>
<evidence type="ECO:0000256" key="4">
    <source>
        <dbReference type="ARBA" id="ARBA00016270"/>
    </source>
</evidence>
<feature type="signal peptide" evidence="10">
    <location>
        <begin position="1"/>
        <end position="30"/>
    </location>
</feature>
<evidence type="ECO:0000256" key="5">
    <source>
        <dbReference type="ARBA" id="ARBA00022525"/>
    </source>
</evidence>
<keyword evidence="9" id="KW-0968">Cytoplasmic vesicle</keyword>
<keyword evidence="8" id="KW-0027">Amidation</keyword>
<dbReference type="InterPro" id="IPR000874">
    <property type="entry name" value="Bombesin"/>
</dbReference>